<protein>
    <submittedName>
        <fullName evidence="2">Uncharacterized protein</fullName>
    </submittedName>
</protein>
<dbReference type="InterPro" id="IPR036770">
    <property type="entry name" value="Ankyrin_rpt-contain_sf"/>
</dbReference>
<gene>
    <name evidence="2" type="ORF">PXEA_LOCUS30427</name>
</gene>
<keyword evidence="1" id="KW-0040">ANK repeat</keyword>
<evidence type="ECO:0000256" key="1">
    <source>
        <dbReference type="PROSITE-ProRule" id="PRU00023"/>
    </source>
</evidence>
<keyword evidence="3" id="KW-1185">Reference proteome</keyword>
<proteinExistence type="predicted"/>
<feature type="repeat" description="ANK" evidence="1">
    <location>
        <begin position="18"/>
        <end position="40"/>
    </location>
</feature>
<dbReference type="SUPFAM" id="SSF48403">
    <property type="entry name" value="Ankyrin repeat"/>
    <property type="match status" value="1"/>
</dbReference>
<sequence>MCVHAFVCMCTSSGRDGRGRNVLHVAVMHGHASLVRALLDLLPELAMLQDCLGRTPLHYAAAAHTAAVRPASKRSAENRSGVYAGGRESYELILASCPVCAELRDAVSDLGPISLCCHLRQWIAEVSKLSDQRRKSFPFQSS</sequence>
<dbReference type="Gene3D" id="1.25.40.20">
    <property type="entry name" value="Ankyrin repeat-containing domain"/>
    <property type="match status" value="1"/>
</dbReference>
<dbReference type="EMBL" id="CAAALY010253694">
    <property type="protein sequence ID" value="VEL36987.1"/>
    <property type="molecule type" value="Genomic_DNA"/>
</dbReference>
<evidence type="ECO:0000313" key="2">
    <source>
        <dbReference type="EMBL" id="VEL36987.1"/>
    </source>
</evidence>
<dbReference type="Proteomes" id="UP000784294">
    <property type="component" value="Unassembled WGS sequence"/>
</dbReference>
<organism evidence="2 3">
    <name type="scientific">Protopolystoma xenopodis</name>
    <dbReference type="NCBI Taxonomy" id="117903"/>
    <lineage>
        <taxon>Eukaryota</taxon>
        <taxon>Metazoa</taxon>
        <taxon>Spiralia</taxon>
        <taxon>Lophotrochozoa</taxon>
        <taxon>Platyhelminthes</taxon>
        <taxon>Monogenea</taxon>
        <taxon>Polyopisthocotylea</taxon>
        <taxon>Polystomatidea</taxon>
        <taxon>Polystomatidae</taxon>
        <taxon>Protopolystoma</taxon>
    </lineage>
</organism>
<reference evidence="2" key="1">
    <citation type="submission" date="2018-11" db="EMBL/GenBank/DDBJ databases">
        <authorList>
            <consortium name="Pathogen Informatics"/>
        </authorList>
    </citation>
    <scope>NUCLEOTIDE SEQUENCE</scope>
</reference>
<dbReference type="PROSITE" id="PS50297">
    <property type="entry name" value="ANK_REP_REGION"/>
    <property type="match status" value="1"/>
</dbReference>
<accession>A0A448XHY1</accession>
<dbReference type="PROSITE" id="PS50088">
    <property type="entry name" value="ANK_REPEAT"/>
    <property type="match status" value="1"/>
</dbReference>
<dbReference type="AlphaFoldDB" id="A0A448XHY1"/>
<dbReference type="InterPro" id="IPR002110">
    <property type="entry name" value="Ankyrin_rpt"/>
</dbReference>
<evidence type="ECO:0000313" key="3">
    <source>
        <dbReference type="Proteomes" id="UP000784294"/>
    </source>
</evidence>
<dbReference type="Pfam" id="PF12796">
    <property type="entry name" value="Ank_2"/>
    <property type="match status" value="1"/>
</dbReference>
<dbReference type="SMART" id="SM00248">
    <property type="entry name" value="ANK"/>
    <property type="match status" value="2"/>
</dbReference>
<comment type="caution">
    <text evidence="2">The sequence shown here is derived from an EMBL/GenBank/DDBJ whole genome shotgun (WGS) entry which is preliminary data.</text>
</comment>
<name>A0A448XHY1_9PLAT</name>